<comment type="subcellular location">
    <subcellularLocation>
        <location evidence="1">Nucleus</location>
    </subcellularLocation>
</comment>
<dbReference type="GO" id="GO:0000724">
    <property type="term" value="P:double-strand break repair via homologous recombination"/>
    <property type="evidence" value="ECO:0007669"/>
    <property type="project" value="TreeGrafter"/>
</dbReference>
<dbReference type="InterPro" id="IPR016580">
    <property type="entry name" value="HUS1"/>
</dbReference>
<reference evidence="5 6" key="1">
    <citation type="journal article" date="2010" name="Nature">
        <title>The Ectocarpus genome and the independent evolution of multicellularity in brown algae.</title>
        <authorList>
            <person name="Cock J.M."/>
            <person name="Sterck L."/>
            <person name="Rouze P."/>
            <person name="Scornet D."/>
            <person name="Allen A.E."/>
            <person name="Amoutzias G."/>
            <person name="Anthouard V."/>
            <person name="Artiguenave F."/>
            <person name="Aury J.M."/>
            <person name="Badger J.H."/>
            <person name="Beszteri B."/>
            <person name="Billiau K."/>
            <person name="Bonnet E."/>
            <person name="Bothwell J.H."/>
            <person name="Bowler C."/>
            <person name="Boyen C."/>
            <person name="Brownlee C."/>
            <person name="Carrano C.J."/>
            <person name="Charrier B."/>
            <person name="Cho G.Y."/>
            <person name="Coelho S.M."/>
            <person name="Collen J."/>
            <person name="Corre E."/>
            <person name="Da Silva C."/>
            <person name="Delage L."/>
            <person name="Delaroque N."/>
            <person name="Dittami S.M."/>
            <person name="Doulbeau S."/>
            <person name="Elias M."/>
            <person name="Farnham G."/>
            <person name="Gachon C.M."/>
            <person name="Gschloessl B."/>
            <person name="Heesch S."/>
            <person name="Jabbari K."/>
            <person name="Jubin C."/>
            <person name="Kawai H."/>
            <person name="Kimura K."/>
            <person name="Kloareg B."/>
            <person name="Kupper F.C."/>
            <person name="Lang D."/>
            <person name="Le Bail A."/>
            <person name="Leblanc C."/>
            <person name="Lerouge P."/>
            <person name="Lohr M."/>
            <person name="Lopez P.J."/>
            <person name="Martens C."/>
            <person name="Maumus F."/>
            <person name="Michel G."/>
            <person name="Miranda-Saavedra D."/>
            <person name="Morales J."/>
            <person name="Moreau H."/>
            <person name="Motomura T."/>
            <person name="Nagasato C."/>
            <person name="Napoli C.A."/>
            <person name="Nelson D.R."/>
            <person name="Nyvall-Collen P."/>
            <person name="Peters A.F."/>
            <person name="Pommier C."/>
            <person name="Potin P."/>
            <person name="Poulain J."/>
            <person name="Quesneville H."/>
            <person name="Read B."/>
            <person name="Rensing S.A."/>
            <person name="Ritter A."/>
            <person name="Rousvoal S."/>
            <person name="Samanta M."/>
            <person name="Samson G."/>
            <person name="Schroeder D.C."/>
            <person name="Segurens B."/>
            <person name="Strittmatter M."/>
            <person name="Tonon T."/>
            <person name="Tregear J.W."/>
            <person name="Valentin K."/>
            <person name="von Dassow P."/>
            <person name="Yamagishi T."/>
            <person name="Van de Peer Y."/>
            <person name="Wincker P."/>
        </authorList>
    </citation>
    <scope>NUCLEOTIDE SEQUENCE [LARGE SCALE GENOMIC DNA]</scope>
    <source>
        <strain evidence="6">Ec32 / CCAP1310/4</strain>
    </source>
</reference>
<evidence type="ECO:0000256" key="2">
    <source>
        <dbReference type="ARBA" id="ARBA00005563"/>
    </source>
</evidence>
<accession>D7FRE2</accession>
<evidence type="ECO:0000313" key="5">
    <source>
        <dbReference type="EMBL" id="CBJ30733.1"/>
    </source>
</evidence>
<sequence length="279" mass="30867">MRFKAKIVQDKLLAFAGVIGAIEKIGTACVVHLTETRVHLSVQESGSEGVDVYAELIQDMLFHEYRIESRAGNAILFEANASLLLQALNSGKTSPTCQIKLAKRAGQPCLSIETRALEIEVVHDIPVKVMPANEAEYYLPPKVHSPQVQLELPRQRSLRTVVDRMKAIDKFLFVDADMGGQLVFRVEKADATIKTFYSNLTPRFEEMDANTCRKNMSSVKVDVKKLAAVMSMYALRFDTAICCIIGGYSLVLHVILSPINIGNLTYYVPVMDAGDDLAA</sequence>
<dbReference type="GO" id="GO:0044778">
    <property type="term" value="P:meiotic DNA integrity checkpoint signaling"/>
    <property type="evidence" value="ECO:0007669"/>
    <property type="project" value="TreeGrafter"/>
</dbReference>
<dbReference type="GO" id="GO:0005730">
    <property type="term" value="C:nucleolus"/>
    <property type="evidence" value="ECO:0007669"/>
    <property type="project" value="InterPro"/>
</dbReference>
<name>D7FRE2_ECTSI</name>
<dbReference type="OrthoDB" id="337750at2759"/>
<protein>
    <recommendedName>
        <fullName evidence="4">Checkpoint protein</fullName>
    </recommendedName>
</protein>
<comment type="similarity">
    <text evidence="2 4">Belongs to the HUS1 family.</text>
</comment>
<dbReference type="AlphaFoldDB" id="D7FRE2"/>
<gene>
    <name evidence="5" type="ORF">Esi_0213_0040</name>
</gene>
<keyword evidence="6" id="KW-1185">Reference proteome</keyword>
<dbReference type="EMBL" id="FN649736">
    <property type="protein sequence ID" value="CBJ30733.1"/>
    <property type="molecule type" value="Genomic_DNA"/>
</dbReference>
<dbReference type="GO" id="GO:0031573">
    <property type="term" value="P:mitotic intra-S DNA damage checkpoint signaling"/>
    <property type="evidence" value="ECO:0007669"/>
    <property type="project" value="TreeGrafter"/>
</dbReference>
<dbReference type="GO" id="GO:0035861">
    <property type="term" value="C:site of double-strand break"/>
    <property type="evidence" value="ECO:0007669"/>
    <property type="project" value="TreeGrafter"/>
</dbReference>
<evidence type="ECO:0000313" key="6">
    <source>
        <dbReference type="Proteomes" id="UP000002630"/>
    </source>
</evidence>
<dbReference type="InterPro" id="IPR007150">
    <property type="entry name" value="HUS1/Mec3"/>
</dbReference>
<dbReference type="InParanoid" id="D7FRE2"/>
<dbReference type="OMA" id="VCWMRLE"/>
<dbReference type="GO" id="GO:0006289">
    <property type="term" value="P:nucleotide-excision repair"/>
    <property type="evidence" value="ECO:0007669"/>
    <property type="project" value="TreeGrafter"/>
</dbReference>
<organism evidence="5 6">
    <name type="scientific">Ectocarpus siliculosus</name>
    <name type="common">Brown alga</name>
    <name type="synonym">Conferva siliculosa</name>
    <dbReference type="NCBI Taxonomy" id="2880"/>
    <lineage>
        <taxon>Eukaryota</taxon>
        <taxon>Sar</taxon>
        <taxon>Stramenopiles</taxon>
        <taxon>Ochrophyta</taxon>
        <taxon>PX clade</taxon>
        <taxon>Phaeophyceae</taxon>
        <taxon>Ectocarpales</taxon>
        <taxon>Ectocarpaceae</taxon>
        <taxon>Ectocarpus</taxon>
    </lineage>
</organism>
<dbReference type="GO" id="GO:0030896">
    <property type="term" value="C:checkpoint clamp complex"/>
    <property type="evidence" value="ECO:0007669"/>
    <property type="project" value="InterPro"/>
</dbReference>
<evidence type="ECO:0000256" key="4">
    <source>
        <dbReference type="PIRNR" id="PIRNR011312"/>
    </source>
</evidence>
<evidence type="ECO:0000256" key="3">
    <source>
        <dbReference type="ARBA" id="ARBA00023242"/>
    </source>
</evidence>
<dbReference type="EMBL" id="FN648391">
    <property type="protein sequence ID" value="CBJ30733.1"/>
    <property type="molecule type" value="Genomic_DNA"/>
</dbReference>
<dbReference type="PANTHER" id="PTHR12900">
    <property type="entry name" value="MITOTIC AND DNA DAMAGE CHECKPOINT PROTEIN HUS1"/>
    <property type="match status" value="1"/>
</dbReference>
<keyword evidence="3" id="KW-0539">Nucleus</keyword>
<dbReference type="GO" id="GO:0033314">
    <property type="term" value="P:mitotic DNA replication checkpoint signaling"/>
    <property type="evidence" value="ECO:0007669"/>
    <property type="project" value="TreeGrafter"/>
</dbReference>
<dbReference type="Proteomes" id="UP000002630">
    <property type="component" value="Linkage Group LG11"/>
</dbReference>
<dbReference type="PIRSF" id="PIRSF011312">
    <property type="entry name" value="Cell_cycle_HUS1"/>
    <property type="match status" value="1"/>
</dbReference>
<evidence type="ECO:0000256" key="1">
    <source>
        <dbReference type="ARBA" id="ARBA00004123"/>
    </source>
</evidence>
<dbReference type="Gene3D" id="3.70.10.10">
    <property type="match status" value="1"/>
</dbReference>
<dbReference type="STRING" id="2880.D7FRE2"/>
<proteinExistence type="inferred from homology"/>
<dbReference type="Pfam" id="PF04005">
    <property type="entry name" value="Hus1"/>
    <property type="match status" value="1"/>
</dbReference>
<dbReference type="PANTHER" id="PTHR12900:SF0">
    <property type="entry name" value="CHECKPOINT PROTEIN"/>
    <property type="match status" value="1"/>
</dbReference>
<dbReference type="GO" id="GO:0000723">
    <property type="term" value="P:telomere maintenance"/>
    <property type="evidence" value="ECO:0007669"/>
    <property type="project" value="TreeGrafter"/>
</dbReference>
<dbReference type="eggNOG" id="KOG3999">
    <property type="taxonomic scope" value="Eukaryota"/>
</dbReference>